<evidence type="ECO:0000313" key="4">
    <source>
        <dbReference type="Proteomes" id="UP000324897"/>
    </source>
</evidence>
<feature type="repeat" description="TPR" evidence="1">
    <location>
        <begin position="88"/>
        <end position="121"/>
    </location>
</feature>
<protein>
    <submittedName>
        <fullName evidence="3">Uncharacterized protein</fullName>
    </submittedName>
</protein>
<keyword evidence="4" id="KW-1185">Reference proteome</keyword>
<reference evidence="3 4" key="1">
    <citation type="journal article" date="2019" name="Sci. Rep.">
        <title>A high-quality genome of Eragrostis curvula grass provides insights into Poaceae evolution and supports new strategies to enhance forage quality.</title>
        <authorList>
            <person name="Carballo J."/>
            <person name="Santos B.A.C.M."/>
            <person name="Zappacosta D."/>
            <person name="Garbus I."/>
            <person name="Selva J.P."/>
            <person name="Gallo C.A."/>
            <person name="Diaz A."/>
            <person name="Albertini E."/>
            <person name="Caccamo M."/>
            <person name="Echenique V."/>
        </authorList>
    </citation>
    <scope>NUCLEOTIDE SEQUENCE [LARGE SCALE GENOMIC DNA]</scope>
    <source>
        <strain evidence="4">cv. Victoria</strain>
        <tissue evidence="3">Leaf</tissue>
    </source>
</reference>
<accession>A0A5J9UCY9</accession>
<dbReference type="EMBL" id="RWGY01000026">
    <property type="protein sequence ID" value="TVU21629.1"/>
    <property type="molecule type" value="Genomic_DNA"/>
</dbReference>
<dbReference type="Gramene" id="TVU21629">
    <property type="protein sequence ID" value="TVU21629"/>
    <property type="gene ID" value="EJB05_31278"/>
</dbReference>
<feature type="region of interest" description="Disordered" evidence="2">
    <location>
        <begin position="50"/>
        <end position="74"/>
    </location>
</feature>
<comment type="caution">
    <text evidence="3">The sequence shown here is derived from an EMBL/GenBank/DDBJ whole genome shotgun (WGS) entry which is preliminary data.</text>
</comment>
<organism evidence="3 4">
    <name type="scientific">Eragrostis curvula</name>
    <name type="common">weeping love grass</name>
    <dbReference type="NCBI Taxonomy" id="38414"/>
    <lineage>
        <taxon>Eukaryota</taxon>
        <taxon>Viridiplantae</taxon>
        <taxon>Streptophyta</taxon>
        <taxon>Embryophyta</taxon>
        <taxon>Tracheophyta</taxon>
        <taxon>Spermatophyta</taxon>
        <taxon>Magnoliopsida</taxon>
        <taxon>Liliopsida</taxon>
        <taxon>Poales</taxon>
        <taxon>Poaceae</taxon>
        <taxon>PACMAD clade</taxon>
        <taxon>Chloridoideae</taxon>
        <taxon>Eragrostideae</taxon>
        <taxon>Eragrostidinae</taxon>
        <taxon>Eragrostis</taxon>
    </lineage>
</organism>
<dbReference type="PROSITE" id="PS50005">
    <property type="entry name" value="TPR"/>
    <property type="match status" value="1"/>
</dbReference>
<name>A0A5J9UCY9_9POAL</name>
<sequence length="164" mass="17789">MRHQATHRHPGDPAPAALPRSPALTRPPRPPLPCLPALPRLLCLTGAPATRRPASQRHQATHRHPGDPAPAALPRAAPHIPALLPRHNRVDLLLGKAYSDWGHINDAVSVYDQLISEHPEDFHPYLAKSSLPALSLLKTPAEEGKPPKTLAEVVAQELPCRPEA</sequence>
<keyword evidence="1" id="KW-0802">TPR repeat</keyword>
<dbReference type="OrthoDB" id="536368at2759"/>
<feature type="compositionally biased region" description="Low complexity" evidence="2">
    <location>
        <begin position="14"/>
        <end position="24"/>
    </location>
</feature>
<evidence type="ECO:0000313" key="3">
    <source>
        <dbReference type="EMBL" id="TVU21629.1"/>
    </source>
</evidence>
<evidence type="ECO:0000256" key="2">
    <source>
        <dbReference type="SAM" id="MobiDB-lite"/>
    </source>
</evidence>
<dbReference type="Proteomes" id="UP000324897">
    <property type="component" value="Unassembled WGS sequence"/>
</dbReference>
<dbReference type="AlphaFoldDB" id="A0A5J9UCY9"/>
<gene>
    <name evidence="3" type="ORF">EJB05_31278</name>
</gene>
<evidence type="ECO:0000256" key="1">
    <source>
        <dbReference type="PROSITE-ProRule" id="PRU00339"/>
    </source>
</evidence>
<feature type="region of interest" description="Disordered" evidence="2">
    <location>
        <begin position="1"/>
        <end position="32"/>
    </location>
</feature>
<proteinExistence type="predicted"/>
<dbReference type="InterPro" id="IPR019734">
    <property type="entry name" value="TPR_rpt"/>
</dbReference>
<feature type="non-terminal residue" evidence="3">
    <location>
        <position position="1"/>
    </location>
</feature>